<protein>
    <recommendedName>
        <fullName evidence="9">Carboxylic ester hydrolase</fullName>
        <ecNumber evidence="9">3.1.1.-</ecNumber>
    </recommendedName>
</protein>
<evidence type="ECO:0000256" key="3">
    <source>
        <dbReference type="ARBA" id="ARBA00022801"/>
    </source>
</evidence>
<sequence>MRRSVTERTLHRLLISTLIACATVEAVQVYTQSGVLRGTTQRIMGKTIDAFLGVPFAEPPVGNLRFKKPVPIRQWAGVRNATELAPPCLQIDLDLPMSWARSKRNGSEDCLYLNLWVPPCSDTDCNCSLKTVLVNIFGGGYSVGSSDWDVYNGSIIASRGDVIFANMNYRVGAFGFFNGKVPDAPGNQGLHDTLLAVKWIKENILAFGGDPDKITLFGESAGAVSVGYFLVSPLARGMVKRVVMQSGSPYWKIGDNTKGGPEKVINMARQLGCADAGVDFASAHRKVMQCLRNNVSGDDILHAGMRLYGKKHSSVFFPSYGDDFLPVDPVVLFENGFFSPAEVLIGTNRDEGSVFLNTIFPEIFPQEGIGDISKDEAGFYLILMFQHLMGKTTTDVRDFYFSHLINANTTTILRTASDAVGDYAFTCPVNYFAKALSRRGNDVYCYYFTHRSNRTSRSEWMGVAHFEEFPFIMGLPLRNDTGYPSDEAKFSEVVMDIWTTFAKTGKPPAVNGTQWPRYTERSPLHMELSPKGFKIGNGVHEGNCRYWEKHIKPQRKL</sequence>
<dbReference type="PROSITE" id="PS00941">
    <property type="entry name" value="CARBOXYLESTERASE_B_2"/>
    <property type="match status" value="1"/>
</dbReference>
<feature type="active site" description="Charge relay system" evidence="8">
    <location>
        <position position="465"/>
    </location>
</feature>
<dbReference type="FunFam" id="3.40.50.1820:FF:000029">
    <property type="entry name" value="Acetylcholinesterase"/>
    <property type="match status" value="1"/>
</dbReference>
<evidence type="ECO:0000313" key="11">
    <source>
        <dbReference type="EMBL" id="EEC06288.1"/>
    </source>
</evidence>
<dbReference type="HOGENOM" id="CLU_006586_13_0_1"/>
<dbReference type="PROSITE" id="PS00122">
    <property type="entry name" value="CARBOXYLESTERASE_B_1"/>
    <property type="match status" value="1"/>
</dbReference>
<evidence type="ECO:0000256" key="9">
    <source>
        <dbReference type="RuleBase" id="RU361235"/>
    </source>
</evidence>
<gene>
    <name evidence="12" type="primary">8029318</name>
    <name evidence="11" type="ORF">IscW_ISCW017638</name>
</gene>
<evidence type="ECO:0000313" key="13">
    <source>
        <dbReference type="Proteomes" id="UP000001555"/>
    </source>
</evidence>
<dbReference type="PaxDb" id="6945-B7PI66"/>
<feature type="active site" description="Acyl-ester intermediate" evidence="8">
    <location>
        <position position="220"/>
    </location>
</feature>
<reference evidence="11 13" key="1">
    <citation type="submission" date="2008-03" db="EMBL/GenBank/DDBJ databases">
        <title>Annotation of Ixodes scapularis.</title>
        <authorList>
            <consortium name="Ixodes scapularis Genome Project Consortium"/>
            <person name="Caler E."/>
            <person name="Hannick L.I."/>
            <person name="Bidwell S."/>
            <person name="Joardar V."/>
            <person name="Thiagarajan M."/>
            <person name="Amedeo P."/>
            <person name="Galinsky K.J."/>
            <person name="Schobel S."/>
            <person name="Inman J."/>
            <person name="Hostetler J."/>
            <person name="Miller J."/>
            <person name="Hammond M."/>
            <person name="Megy K."/>
            <person name="Lawson D."/>
            <person name="Kodira C."/>
            <person name="Sutton G."/>
            <person name="Meyer J."/>
            <person name="Hill C.A."/>
            <person name="Birren B."/>
            <person name="Nene V."/>
            <person name="Collins F."/>
            <person name="Alarcon-Chaidez F."/>
            <person name="Wikel S."/>
            <person name="Strausberg R."/>
        </authorList>
    </citation>
    <scope>NUCLEOTIDE SEQUENCE [LARGE SCALE GENOMIC DNA]</scope>
    <source>
        <strain evidence="13">Wikel</strain>
        <strain evidence="11">Wikel colony</strain>
    </source>
</reference>
<dbReference type="VEuPathDB" id="VectorBase:ISCW017638"/>
<keyword evidence="6" id="KW-0325">Glycoprotein</keyword>
<reference evidence="12" key="2">
    <citation type="submission" date="2020-05" db="UniProtKB">
        <authorList>
            <consortium name="EnsemblMetazoa"/>
        </authorList>
    </citation>
    <scope>IDENTIFICATION</scope>
    <source>
        <strain evidence="12">wikel</strain>
    </source>
</reference>
<dbReference type="GO" id="GO:0003990">
    <property type="term" value="F:acetylcholinesterase activity"/>
    <property type="evidence" value="ECO:0000318"/>
    <property type="project" value="GO_Central"/>
</dbReference>
<dbReference type="InterPro" id="IPR002018">
    <property type="entry name" value="CarbesteraseB"/>
</dbReference>
<dbReference type="InterPro" id="IPR019826">
    <property type="entry name" value="Carboxylesterase_B_AS"/>
</dbReference>
<dbReference type="Proteomes" id="UP000001555">
    <property type="component" value="Unassembled WGS sequence"/>
</dbReference>
<dbReference type="GO" id="GO:0006581">
    <property type="term" value="P:acetylcholine catabolic process"/>
    <property type="evidence" value="ECO:0000318"/>
    <property type="project" value="GO_Central"/>
</dbReference>
<dbReference type="InterPro" id="IPR000997">
    <property type="entry name" value="Cholinesterase"/>
</dbReference>
<dbReference type="ESTHER" id="ixosc-b7pi66">
    <property type="family name" value="Cholinesterase-like"/>
</dbReference>
<keyword evidence="9" id="KW-0732">Signal</keyword>
<comment type="catalytic activity">
    <reaction evidence="7">
        <text>acetylcholine + H2O = choline + acetate + H(+)</text>
        <dbReference type="Rhea" id="RHEA:17561"/>
        <dbReference type="ChEBI" id="CHEBI:15354"/>
        <dbReference type="ChEBI" id="CHEBI:15355"/>
        <dbReference type="ChEBI" id="CHEBI:15377"/>
        <dbReference type="ChEBI" id="CHEBI:15378"/>
        <dbReference type="ChEBI" id="CHEBI:30089"/>
        <dbReference type="EC" id="3.1.1.7"/>
    </reaction>
</comment>
<evidence type="ECO:0000256" key="6">
    <source>
        <dbReference type="ARBA" id="ARBA00023180"/>
    </source>
</evidence>
<feature type="signal peptide" evidence="9">
    <location>
        <begin position="1"/>
        <end position="26"/>
    </location>
</feature>
<evidence type="ECO:0000256" key="8">
    <source>
        <dbReference type="PIRSR" id="PIRSR600997-1"/>
    </source>
</evidence>
<keyword evidence="2" id="KW-0719">Serine esterase</keyword>
<dbReference type="InterPro" id="IPR029058">
    <property type="entry name" value="AB_hydrolase_fold"/>
</dbReference>
<name>B7PI66_IXOSC</name>
<proteinExistence type="inferred from homology"/>
<dbReference type="InterPro" id="IPR050654">
    <property type="entry name" value="AChE-related_enzymes"/>
</dbReference>
<evidence type="ECO:0000259" key="10">
    <source>
        <dbReference type="Pfam" id="PF00135"/>
    </source>
</evidence>
<dbReference type="EMBL" id="DS717196">
    <property type="protein sequence ID" value="EEC06288.1"/>
    <property type="molecule type" value="Genomic_DNA"/>
</dbReference>
<evidence type="ECO:0000256" key="2">
    <source>
        <dbReference type="ARBA" id="ARBA00022487"/>
    </source>
</evidence>
<dbReference type="InParanoid" id="B7PI66"/>
<dbReference type="VEuPathDB" id="VectorBase:ISCP_023282"/>
<keyword evidence="3 9" id="KW-0378">Hydrolase</keyword>
<dbReference type="EC" id="3.1.1.-" evidence="9"/>
<evidence type="ECO:0000256" key="7">
    <source>
        <dbReference type="ARBA" id="ARBA00048484"/>
    </source>
</evidence>
<dbReference type="OrthoDB" id="408631at2759"/>
<dbReference type="Pfam" id="PF00135">
    <property type="entry name" value="COesterase"/>
    <property type="match status" value="1"/>
</dbReference>
<evidence type="ECO:0000313" key="12">
    <source>
        <dbReference type="EnsemblMetazoa" id="ISCW017638-PA"/>
    </source>
</evidence>
<dbReference type="PANTHER" id="PTHR43918:SF4">
    <property type="entry name" value="CARBOXYLIC ESTER HYDROLASE"/>
    <property type="match status" value="1"/>
</dbReference>
<organism>
    <name type="scientific">Ixodes scapularis</name>
    <name type="common">Black-legged tick</name>
    <name type="synonym">Deer tick</name>
    <dbReference type="NCBI Taxonomy" id="6945"/>
    <lineage>
        <taxon>Eukaryota</taxon>
        <taxon>Metazoa</taxon>
        <taxon>Ecdysozoa</taxon>
        <taxon>Arthropoda</taxon>
        <taxon>Chelicerata</taxon>
        <taxon>Arachnida</taxon>
        <taxon>Acari</taxon>
        <taxon>Parasitiformes</taxon>
        <taxon>Ixodida</taxon>
        <taxon>Ixodoidea</taxon>
        <taxon>Ixodidae</taxon>
        <taxon>Ixodinae</taxon>
        <taxon>Ixodes</taxon>
    </lineage>
</organism>
<dbReference type="AlphaFoldDB" id="B7PI66"/>
<dbReference type="EMBL" id="ABJB010854510">
    <property type="status" value="NOT_ANNOTATED_CDS"/>
    <property type="molecule type" value="Genomic_DNA"/>
</dbReference>
<evidence type="ECO:0000256" key="1">
    <source>
        <dbReference type="ARBA" id="ARBA00005964"/>
    </source>
</evidence>
<keyword evidence="5" id="KW-1015">Disulfide bond</keyword>
<accession>B7PI66</accession>
<dbReference type="GO" id="GO:0005615">
    <property type="term" value="C:extracellular space"/>
    <property type="evidence" value="ECO:0000318"/>
    <property type="project" value="GO_Central"/>
</dbReference>
<dbReference type="EnsemblMetazoa" id="ISCW017638-RA">
    <property type="protein sequence ID" value="ISCW017638-PA"/>
    <property type="gene ID" value="ISCW017638"/>
</dbReference>
<dbReference type="InterPro" id="IPR019819">
    <property type="entry name" value="Carboxylesterase_B_CS"/>
</dbReference>
<dbReference type="PANTHER" id="PTHR43918">
    <property type="entry name" value="ACETYLCHOLINESTERASE"/>
    <property type="match status" value="1"/>
</dbReference>
<feature type="chain" id="PRO_5010753468" description="Carboxylic ester hydrolase" evidence="9">
    <location>
        <begin position="27"/>
        <end position="557"/>
    </location>
</feature>
<evidence type="ECO:0000256" key="4">
    <source>
        <dbReference type="ARBA" id="ARBA00022867"/>
    </source>
</evidence>
<dbReference type="PRINTS" id="PR00878">
    <property type="entry name" value="CHOLNESTRASE"/>
</dbReference>
<dbReference type="VEuPathDB" id="VectorBase:ISCI017638"/>
<dbReference type="GO" id="GO:0005886">
    <property type="term" value="C:plasma membrane"/>
    <property type="evidence" value="ECO:0000318"/>
    <property type="project" value="GO_Central"/>
</dbReference>
<dbReference type="SUPFAM" id="SSF53474">
    <property type="entry name" value="alpha/beta-Hydrolases"/>
    <property type="match status" value="1"/>
</dbReference>
<dbReference type="Gene3D" id="3.40.50.1820">
    <property type="entry name" value="alpha/beta hydrolase"/>
    <property type="match status" value="1"/>
</dbReference>
<feature type="active site" description="Charge relay system" evidence="8">
    <location>
        <position position="351"/>
    </location>
</feature>
<evidence type="ECO:0000256" key="5">
    <source>
        <dbReference type="ARBA" id="ARBA00023157"/>
    </source>
</evidence>
<keyword evidence="4" id="KW-0531">Neurotransmitter degradation</keyword>
<keyword evidence="13" id="KW-1185">Reference proteome</keyword>
<comment type="similarity">
    <text evidence="1 9">Belongs to the type-B carboxylesterase/lipase family.</text>
</comment>
<feature type="domain" description="Carboxylesterase type B" evidence="10">
    <location>
        <begin position="27"/>
        <end position="547"/>
    </location>
</feature>
<dbReference type="GO" id="GO:0019695">
    <property type="term" value="P:choline metabolic process"/>
    <property type="evidence" value="ECO:0000318"/>
    <property type="project" value="GO_Central"/>
</dbReference>